<dbReference type="InterPro" id="IPR017850">
    <property type="entry name" value="Alkaline_phosphatase_core_sf"/>
</dbReference>
<dbReference type="PANTHER" id="PTHR31637">
    <property type="entry name" value="2,3-BISPHOSPHOGLYCERATE-INDEPENDENT PHOSPHOGLYCERATE MUTASE"/>
    <property type="match status" value="1"/>
</dbReference>
<evidence type="ECO:0000256" key="5">
    <source>
        <dbReference type="ARBA" id="ARBA00022723"/>
    </source>
</evidence>
<dbReference type="EC" id="5.4.2.12" evidence="9"/>
<feature type="binding site" evidence="9 11">
    <location>
        <position position="206"/>
    </location>
    <ligand>
        <name>substrate</name>
    </ligand>
</feature>
<dbReference type="CDD" id="cd16010">
    <property type="entry name" value="iPGM"/>
    <property type="match status" value="1"/>
</dbReference>
<evidence type="ECO:0000256" key="7">
    <source>
        <dbReference type="ARBA" id="ARBA00023211"/>
    </source>
</evidence>
<dbReference type="AlphaFoldDB" id="A0A0G1DH31"/>
<dbReference type="InterPro" id="IPR036646">
    <property type="entry name" value="PGAM_B_sf"/>
</dbReference>
<dbReference type="GO" id="GO:0005829">
    <property type="term" value="C:cytosol"/>
    <property type="evidence" value="ECO:0007669"/>
    <property type="project" value="TreeGrafter"/>
</dbReference>
<feature type="binding site" evidence="9 12">
    <location>
        <position position="491"/>
    </location>
    <ligand>
        <name>Mn(2+)</name>
        <dbReference type="ChEBI" id="CHEBI:29035"/>
        <label>2</label>
    </ligand>
</feature>
<evidence type="ECO:0000256" key="2">
    <source>
        <dbReference type="ARBA" id="ARBA00002315"/>
    </source>
</evidence>
<feature type="binding site" evidence="9 11">
    <location>
        <begin position="281"/>
        <end position="284"/>
    </location>
    <ligand>
        <name>substrate</name>
    </ligand>
</feature>
<comment type="function">
    <text evidence="2 9">Catalyzes the interconversion of 2-phosphoglycerate and 3-phosphoglycerate.</text>
</comment>
<dbReference type="GO" id="GO:0030145">
    <property type="term" value="F:manganese ion binding"/>
    <property type="evidence" value="ECO:0007669"/>
    <property type="project" value="UniProtKB-UniRule"/>
</dbReference>
<dbReference type="GO" id="GO:0004619">
    <property type="term" value="F:phosphoglycerate mutase activity"/>
    <property type="evidence" value="ECO:0007669"/>
    <property type="project" value="UniProtKB-UniRule"/>
</dbReference>
<evidence type="ECO:0000256" key="3">
    <source>
        <dbReference type="ARBA" id="ARBA00004798"/>
    </source>
</evidence>
<evidence type="ECO:0000259" key="13">
    <source>
        <dbReference type="Pfam" id="PF01676"/>
    </source>
</evidence>
<feature type="active site" description="Phosphoserine intermediate" evidence="9 10">
    <location>
        <position position="83"/>
    </location>
</feature>
<evidence type="ECO:0000256" key="9">
    <source>
        <dbReference type="HAMAP-Rule" id="MF_01038"/>
    </source>
</evidence>
<dbReference type="PANTHER" id="PTHR31637:SF0">
    <property type="entry name" value="2,3-BISPHOSPHOGLYCERATE-INDEPENDENT PHOSPHOGLYCERATE MUTASE"/>
    <property type="match status" value="1"/>
</dbReference>
<dbReference type="Pfam" id="PF06415">
    <property type="entry name" value="iPGM_N"/>
    <property type="match status" value="1"/>
</dbReference>
<evidence type="ECO:0000256" key="11">
    <source>
        <dbReference type="PIRSR" id="PIRSR001492-2"/>
    </source>
</evidence>
<comment type="cofactor">
    <cofactor evidence="9">
        <name>Mn(2+)</name>
        <dbReference type="ChEBI" id="CHEBI:29035"/>
    </cofactor>
    <text evidence="9">Binds 2 manganese ions per subunit.</text>
</comment>
<gene>
    <name evidence="9" type="primary">gpmI</name>
    <name evidence="15" type="ORF">UV74_C0013G0014</name>
</gene>
<dbReference type="Pfam" id="PF01676">
    <property type="entry name" value="Metalloenzyme"/>
    <property type="match status" value="1"/>
</dbReference>
<dbReference type="Proteomes" id="UP000034090">
    <property type="component" value="Unassembled WGS sequence"/>
</dbReference>
<dbReference type="Gene3D" id="3.40.1450.10">
    <property type="entry name" value="BPG-independent phosphoglycerate mutase, domain B"/>
    <property type="match status" value="1"/>
</dbReference>
<feature type="binding site" evidence="9 11">
    <location>
        <position position="144"/>
    </location>
    <ligand>
        <name>substrate</name>
    </ligand>
</feature>
<dbReference type="PATRIC" id="fig|1618578.3.peg.354"/>
<evidence type="ECO:0000313" key="15">
    <source>
        <dbReference type="EMBL" id="KKS96892.1"/>
    </source>
</evidence>
<keyword evidence="7 9" id="KW-0464">Manganese</keyword>
<dbReference type="GO" id="GO:0006096">
    <property type="term" value="P:glycolytic process"/>
    <property type="evidence" value="ECO:0007669"/>
    <property type="project" value="UniProtKB-UniRule"/>
</dbReference>
<evidence type="ECO:0000256" key="8">
    <source>
        <dbReference type="ARBA" id="ARBA00023235"/>
    </source>
</evidence>
<dbReference type="FunFam" id="3.40.1450.10:FF:000002">
    <property type="entry name" value="2,3-bisphosphoglycerate-independent phosphoglycerate mutase"/>
    <property type="match status" value="1"/>
</dbReference>
<comment type="pathway">
    <text evidence="3 9">Carbohydrate degradation; glycolysis; pyruvate from D-glyceraldehyde 3-phosphate: step 3/5.</text>
</comment>
<keyword evidence="6 9" id="KW-0324">Glycolysis</keyword>
<dbReference type="GO" id="GO:0006007">
    <property type="term" value="P:glucose catabolic process"/>
    <property type="evidence" value="ECO:0007669"/>
    <property type="project" value="InterPro"/>
</dbReference>
<dbReference type="STRING" id="1618578.UV74_C0013G0014"/>
<reference evidence="15 16" key="1">
    <citation type="journal article" date="2015" name="Nature">
        <title>rRNA introns, odd ribosomes, and small enigmatic genomes across a large radiation of phyla.</title>
        <authorList>
            <person name="Brown C.T."/>
            <person name="Hug L.A."/>
            <person name="Thomas B.C."/>
            <person name="Sharon I."/>
            <person name="Castelle C.J."/>
            <person name="Singh A."/>
            <person name="Wilkins M.J."/>
            <person name="Williams K.H."/>
            <person name="Banfield J.F."/>
        </authorList>
    </citation>
    <scope>NUCLEOTIDE SEQUENCE [LARGE SCALE GENOMIC DNA]</scope>
</reference>
<feature type="binding site" evidence="9 11">
    <location>
        <begin position="174"/>
        <end position="175"/>
    </location>
    <ligand>
        <name>substrate</name>
    </ligand>
</feature>
<dbReference type="SUPFAM" id="SSF64158">
    <property type="entry name" value="2,3-Bisphosphoglycerate-independent phosphoglycerate mutase, substrate-binding domain"/>
    <property type="match status" value="1"/>
</dbReference>
<evidence type="ECO:0000256" key="6">
    <source>
        <dbReference type="ARBA" id="ARBA00023152"/>
    </source>
</evidence>
<feature type="domain" description="Metalloenzyme" evidence="13">
    <location>
        <begin position="26"/>
        <end position="558"/>
    </location>
</feature>
<dbReference type="InterPro" id="IPR005995">
    <property type="entry name" value="Pgm_bpd_ind"/>
</dbReference>
<evidence type="ECO:0000313" key="16">
    <source>
        <dbReference type="Proteomes" id="UP000034090"/>
    </source>
</evidence>
<comment type="subunit">
    <text evidence="9">Monomer.</text>
</comment>
<feature type="binding site" evidence="9 12">
    <location>
        <position position="519"/>
    </location>
    <ligand>
        <name>Mn(2+)</name>
        <dbReference type="ChEBI" id="CHEBI:29035"/>
        <label>1</label>
    </ligand>
</feature>
<evidence type="ECO:0000256" key="1">
    <source>
        <dbReference type="ARBA" id="ARBA00000370"/>
    </source>
</evidence>
<evidence type="ECO:0000256" key="10">
    <source>
        <dbReference type="PIRSR" id="PIRSR001492-1"/>
    </source>
</evidence>
<feature type="binding site" evidence="9 12">
    <location>
        <position position="83"/>
    </location>
    <ligand>
        <name>Mn(2+)</name>
        <dbReference type="ChEBI" id="CHEBI:29035"/>
        <label>2</label>
    </ligand>
</feature>
<comment type="similarity">
    <text evidence="4 9">Belongs to the BPG-independent phosphoglycerate mutase family.</text>
</comment>
<proteinExistence type="inferred from homology"/>
<name>A0A0G1DH31_9BACT</name>
<evidence type="ECO:0000259" key="14">
    <source>
        <dbReference type="Pfam" id="PF06415"/>
    </source>
</evidence>
<dbReference type="Gene3D" id="3.40.720.10">
    <property type="entry name" value="Alkaline Phosphatase, subunit A"/>
    <property type="match status" value="1"/>
</dbReference>
<sequence length="572" mass="63019">MFLNRIIQLVRGRRGPVGPSGNVQSPVIVLVLDGWGIAPLSQGNAISLAKTPNMSSYLKYFPHGELIAAGESVGLPAGEAGNSEVGHLTMGAGKPTPQSLTRINRSVKDGSFHNNAAFLKAVNHVKVNGSKLHLMGMVGSGGVHSSIDHFYSLIEFCRRNQMSNVFLHLFTDGRDAPPKEADKVIAELEKILASARVGKIATLAGRYYAMDRDKRWDRTRKAYDAIVLGRGGQAVSAEEAIKSSFAQGVTDEFIAPVVIMEGGKPVATVDDNDAVIFFNFRIDRPRQLTMAFVLPDFEKIEGIEVEVAPHEENIPRRKKELIKGPTFKREKWPKNLYFVTMTEYHRDFPVSAIAFPPLVVENPLPKILSQSSMKQLCLAESEKEKMVTFYYNGMRAKGFEGEDAVIIPSPKVATYDKKPEMSLFKIIDEFKRQIARRYYHFAFVNFANADMVAHSGNLKASIKACEYIDKAVGEFVTVALQYNATVIISADHGNAEDLLSYPNKSFFFTTQEGTTNTEHSANPVPVLIINNSLRGKAVTLEKGSLADIAPTVLGLFGLPVPPEMEGKDLLKQ</sequence>
<feature type="binding site" evidence="9 12">
    <location>
        <position position="33"/>
    </location>
    <ligand>
        <name>Mn(2+)</name>
        <dbReference type="ChEBI" id="CHEBI:29035"/>
        <label>2</label>
    </ligand>
</feature>
<organism evidence="15 16">
    <name type="scientific">Candidatus Woesebacteria bacterium GW2011_GWB1_43_14</name>
    <dbReference type="NCBI Taxonomy" id="1618578"/>
    <lineage>
        <taxon>Bacteria</taxon>
        <taxon>Candidatus Woeseibacteriota</taxon>
    </lineage>
</organism>
<feature type="binding site" evidence="9 12">
    <location>
        <position position="492"/>
    </location>
    <ligand>
        <name>Mn(2+)</name>
        <dbReference type="ChEBI" id="CHEBI:29035"/>
        <label>2</label>
    </ligand>
</feature>
<keyword evidence="5 9" id="KW-0479">Metal-binding</keyword>
<evidence type="ECO:0000256" key="12">
    <source>
        <dbReference type="PIRSR" id="PIRSR001492-3"/>
    </source>
</evidence>
<comment type="catalytic activity">
    <reaction evidence="1 9">
        <text>(2R)-2-phosphoglycerate = (2R)-3-phosphoglycerate</text>
        <dbReference type="Rhea" id="RHEA:15901"/>
        <dbReference type="ChEBI" id="CHEBI:58272"/>
        <dbReference type="ChEBI" id="CHEBI:58289"/>
        <dbReference type="EC" id="5.4.2.12"/>
    </reaction>
</comment>
<evidence type="ECO:0000256" key="4">
    <source>
        <dbReference type="ARBA" id="ARBA00008819"/>
    </source>
</evidence>
<feature type="binding site" evidence="9 12">
    <location>
        <position position="454"/>
    </location>
    <ligand>
        <name>Mn(2+)</name>
        <dbReference type="ChEBI" id="CHEBI:29035"/>
        <label>1</label>
    </ligand>
</feature>
<protein>
    <recommendedName>
        <fullName evidence="9">2,3-bisphosphoglycerate-independent phosphoglycerate mutase</fullName>
        <shortName evidence="9">BPG-independent PGAM</shortName>
        <shortName evidence="9">Phosphoglyceromutase</shortName>
        <shortName evidence="9">iPGM</shortName>
        <ecNumber evidence="9">5.4.2.12</ecNumber>
    </recommendedName>
</protein>
<dbReference type="UniPathway" id="UPA00109">
    <property type="reaction ID" value="UER00186"/>
</dbReference>
<dbReference type="SUPFAM" id="SSF53649">
    <property type="entry name" value="Alkaline phosphatase-like"/>
    <property type="match status" value="1"/>
</dbReference>
<dbReference type="InterPro" id="IPR011258">
    <property type="entry name" value="BPG-indep_PGM_N"/>
</dbReference>
<keyword evidence="8 9" id="KW-0413">Isomerase</keyword>
<dbReference type="InterPro" id="IPR006124">
    <property type="entry name" value="Metalloenzyme"/>
</dbReference>
<feature type="binding site" evidence="9 11">
    <location>
        <position position="383"/>
    </location>
    <ligand>
        <name>substrate</name>
    </ligand>
</feature>
<feature type="domain" description="BPG-independent PGAM N-terminal" evidence="14">
    <location>
        <begin position="103"/>
        <end position="345"/>
    </location>
</feature>
<feature type="binding site" evidence="9 11">
    <location>
        <position position="212"/>
    </location>
    <ligand>
        <name>substrate</name>
    </ligand>
</feature>
<dbReference type="PIRSF" id="PIRSF001492">
    <property type="entry name" value="IPGAM"/>
    <property type="match status" value="1"/>
</dbReference>
<feature type="binding site" evidence="9 12">
    <location>
        <position position="450"/>
    </location>
    <ligand>
        <name>Mn(2+)</name>
        <dbReference type="ChEBI" id="CHEBI:29035"/>
        <label>1</label>
    </ligand>
</feature>
<dbReference type="HAMAP" id="MF_01038">
    <property type="entry name" value="GpmI"/>
    <property type="match status" value="1"/>
</dbReference>
<accession>A0A0G1DH31</accession>
<comment type="caution">
    <text evidence="15">The sequence shown here is derived from an EMBL/GenBank/DDBJ whole genome shotgun (WGS) entry which is preliminary data.</text>
</comment>
<dbReference type="EMBL" id="LCFQ01000013">
    <property type="protein sequence ID" value="KKS96892.1"/>
    <property type="molecule type" value="Genomic_DNA"/>
</dbReference>